<evidence type="ECO:0000256" key="17">
    <source>
        <dbReference type="SAM" id="SignalP"/>
    </source>
</evidence>
<dbReference type="Gene3D" id="3.40.720.10">
    <property type="entry name" value="Alkaline Phosphatase, subunit A"/>
    <property type="match status" value="1"/>
</dbReference>
<evidence type="ECO:0000256" key="6">
    <source>
        <dbReference type="ARBA" id="ARBA00022622"/>
    </source>
</evidence>
<evidence type="ECO:0000256" key="4">
    <source>
        <dbReference type="ARBA" id="ARBA00022475"/>
    </source>
</evidence>
<evidence type="ECO:0000256" key="12">
    <source>
        <dbReference type="ARBA" id="ARBA00023180"/>
    </source>
</evidence>
<evidence type="ECO:0000256" key="5">
    <source>
        <dbReference type="ARBA" id="ARBA00022553"/>
    </source>
</evidence>
<dbReference type="EC" id="3.1.3.1" evidence="3"/>
<dbReference type="CDD" id="cd16012">
    <property type="entry name" value="ALP"/>
    <property type="match status" value="1"/>
</dbReference>
<keyword evidence="12" id="KW-0325">Glycoprotein</keyword>
<dbReference type="EMBL" id="GEDV01008756">
    <property type="protein sequence ID" value="JAP79801.1"/>
    <property type="molecule type" value="Transcribed_RNA"/>
</dbReference>
<feature type="binding site" evidence="15">
    <location>
        <position position="462"/>
    </location>
    <ligand>
        <name>Zn(2+)</name>
        <dbReference type="ChEBI" id="CHEBI:29105"/>
        <label>2</label>
    </ligand>
</feature>
<dbReference type="InterPro" id="IPR001952">
    <property type="entry name" value="Alkaline_phosphatase"/>
</dbReference>
<dbReference type="SUPFAM" id="SSF53649">
    <property type="entry name" value="Alkaline phosphatase-like"/>
    <property type="match status" value="1"/>
</dbReference>
<dbReference type="SMART" id="SM00098">
    <property type="entry name" value="alkPPc"/>
    <property type="match status" value="1"/>
</dbReference>
<evidence type="ECO:0000256" key="2">
    <source>
        <dbReference type="ARBA" id="ARBA00005984"/>
    </source>
</evidence>
<reference evidence="18" key="1">
    <citation type="journal article" date="2016" name="Ticks Tick Borne Dis.">
        <title>De novo assembly and annotation of the salivary gland transcriptome of Rhipicephalus appendiculatus male and female ticks during blood feeding.</title>
        <authorList>
            <person name="de Castro M.H."/>
            <person name="de Klerk D."/>
            <person name="Pienaar R."/>
            <person name="Latif A.A."/>
            <person name="Rees D.J."/>
            <person name="Mans B.J."/>
        </authorList>
    </citation>
    <scope>NUCLEOTIDE SEQUENCE</scope>
    <source>
        <tissue evidence="18">Salivary glands</tissue>
    </source>
</reference>
<keyword evidence="13" id="KW-0449">Lipoprotein</keyword>
<evidence type="ECO:0000256" key="1">
    <source>
        <dbReference type="ARBA" id="ARBA00004609"/>
    </source>
</evidence>
<keyword evidence="8" id="KW-0378">Hydrolase</keyword>
<evidence type="ECO:0000256" key="3">
    <source>
        <dbReference type="ARBA" id="ARBA00012647"/>
    </source>
</evidence>
<dbReference type="Pfam" id="PF00245">
    <property type="entry name" value="Alk_phosphatase"/>
    <property type="match status" value="1"/>
</dbReference>
<comment type="cofactor">
    <cofactor evidence="15">
        <name>Mg(2+)</name>
        <dbReference type="ChEBI" id="CHEBI:18420"/>
    </cofactor>
    <text evidence="15">Binds 1 Mg(2+) ion.</text>
</comment>
<dbReference type="AlphaFoldDB" id="A0A131YPG8"/>
<evidence type="ECO:0000256" key="13">
    <source>
        <dbReference type="ARBA" id="ARBA00023288"/>
    </source>
</evidence>
<keyword evidence="17" id="KW-0732">Signal</keyword>
<keyword evidence="5" id="KW-0597">Phosphoprotein</keyword>
<keyword evidence="7 15" id="KW-0479">Metal-binding</keyword>
<feature type="chain" id="PRO_5007285601" description="alkaline phosphatase" evidence="17">
    <location>
        <begin position="24"/>
        <end position="515"/>
    </location>
</feature>
<comment type="similarity">
    <text evidence="2 16">Belongs to the alkaline phosphatase family.</text>
</comment>
<dbReference type="GO" id="GO:0005886">
    <property type="term" value="C:plasma membrane"/>
    <property type="evidence" value="ECO:0007669"/>
    <property type="project" value="UniProtKB-SubCell"/>
</dbReference>
<dbReference type="PANTHER" id="PTHR11596:SF5">
    <property type="entry name" value="ALKALINE PHOSPHATASE"/>
    <property type="match status" value="1"/>
</dbReference>
<feature type="binding site" evidence="15">
    <location>
        <position position="351"/>
    </location>
    <ligand>
        <name>Zn(2+)</name>
        <dbReference type="ChEBI" id="CHEBI:29105"/>
        <label>2</label>
    </ligand>
</feature>
<evidence type="ECO:0000256" key="15">
    <source>
        <dbReference type="PIRSR" id="PIRSR601952-2"/>
    </source>
</evidence>
<accession>A0A131YPG8</accession>
<name>A0A131YPG8_RHIAP</name>
<keyword evidence="6" id="KW-0336">GPI-anchor</keyword>
<dbReference type="PRINTS" id="PR00113">
    <property type="entry name" value="ALKPHPHTASE"/>
</dbReference>
<protein>
    <recommendedName>
        <fullName evidence="3">alkaline phosphatase</fullName>
        <ecNumber evidence="3">3.1.3.1</ecNumber>
    </recommendedName>
</protein>
<evidence type="ECO:0000256" key="11">
    <source>
        <dbReference type="ARBA" id="ARBA00023136"/>
    </source>
</evidence>
<evidence type="ECO:0000256" key="10">
    <source>
        <dbReference type="ARBA" id="ARBA00022842"/>
    </source>
</evidence>
<evidence type="ECO:0000256" key="14">
    <source>
        <dbReference type="PIRSR" id="PIRSR601952-1"/>
    </source>
</evidence>
<dbReference type="GO" id="GO:0004035">
    <property type="term" value="F:alkaline phosphatase activity"/>
    <property type="evidence" value="ECO:0007669"/>
    <property type="project" value="UniProtKB-EC"/>
</dbReference>
<dbReference type="FunFam" id="3.40.720.10:FF:000008">
    <property type="entry name" value="Alkaline phosphatase"/>
    <property type="match status" value="1"/>
</dbReference>
<feature type="binding site" evidence="15">
    <location>
        <position position="188"/>
    </location>
    <ligand>
        <name>Mg(2+)</name>
        <dbReference type="ChEBI" id="CHEBI:18420"/>
    </ligand>
</feature>
<evidence type="ECO:0000256" key="7">
    <source>
        <dbReference type="ARBA" id="ARBA00022723"/>
    </source>
</evidence>
<keyword evidence="9 15" id="KW-0862">Zinc</keyword>
<evidence type="ECO:0000256" key="16">
    <source>
        <dbReference type="RuleBase" id="RU003946"/>
    </source>
</evidence>
<feature type="signal peptide" evidence="17">
    <location>
        <begin position="1"/>
        <end position="23"/>
    </location>
</feature>
<keyword evidence="4" id="KW-1003">Cell membrane</keyword>
<feature type="binding site" evidence="15">
    <location>
        <position position="347"/>
    </location>
    <ligand>
        <name>Zn(2+)</name>
        <dbReference type="ChEBI" id="CHEBI:29105"/>
        <label>2</label>
    </ligand>
</feature>
<feature type="binding site" evidence="15">
    <location>
        <position position="74"/>
    </location>
    <ligand>
        <name>Zn(2+)</name>
        <dbReference type="ChEBI" id="CHEBI:29105"/>
        <label>2</label>
    </ligand>
</feature>
<evidence type="ECO:0000256" key="9">
    <source>
        <dbReference type="ARBA" id="ARBA00022833"/>
    </source>
</evidence>
<comment type="cofactor">
    <cofactor evidence="15">
        <name>Zn(2+)</name>
        <dbReference type="ChEBI" id="CHEBI:29105"/>
    </cofactor>
    <text evidence="15">Binds 2 Zn(2+) ions.</text>
</comment>
<comment type="subcellular location">
    <subcellularLocation>
        <location evidence="1">Cell membrane</location>
        <topology evidence="1">Lipid-anchor</topology>
        <topology evidence="1">GPI-anchor</topology>
    </subcellularLocation>
</comment>
<feature type="binding site" evidence="15">
    <location>
        <position position="342"/>
    </location>
    <ligand>
        <name>Mg(2+)</name>
        <dbReference type="ChEBI" id="CHEBI:18420"/>
    </ligand>
</feature>
<organism evidence="18">
    <name type="scientific">Rhipicephalus appendiculatus</name>
    <name type="common">Brown ear tick</name>
    <dbReference type="NCBI Taxonomy" id="34631"/>
    <lineage>
        <taxon>Eukaryota</taxon>
        <taxon>Metazoa</taxon>
        <taxon>Ecdysozoa</taxon>
        <taxon>Arthropoda</taxon>
        <taxon>Chelicerata</taxon>
        <taxon>Arachnida</taxon>
        <taxon>Acari</taxon>
        <taxon>Parasitiformes</taxon>
        <taxon>Ixodida</taxon>
        <taxon>Ixodoidea</taxon>
        <taxon>Ixodidae</taxon>
        <taxon>Rhipicephalinae</taxon>
        <taxon>Rhipicephalus</taxon>
        <taxon>Rhipicephalus</taxon>
    </lineage>
</organism>
<keyword evidence="11" id="KW-0472">Membrane</keyword>
<evidence type="ECO:0000313" key="18">
    <source>
        <dbReference type="EMBL" id="JAP79801.1"/>
    </source>
</evidence>
<feature type="binding site" evidence="15">
    <location>
        <position position="389"/>
    </location>
    <ligand>
        <name>Zn(2+)</name>
        <dbReference type="ChEBI" id="CHEBI:29105"/>
        <label>2</label>
    </ligand>
</feature>
<dbReference type="GO" id="GO:0046872">
    <property type="term" value="F:metal ion binding"/>
    <property type="evidence" value="ECO:0007669"/>
    <property type="project" value="UniProtKB-KW"/>
</dbReference>
<keyword evidence="10 15" id="KW-0460">Magnesium</keyword>
<feature type="binding site" evidence="15">
    <location>
        <position position="74"/>
    </location>
    <ligand>
        <name>Mg(2+)</name>
        <dbReference type="ChEBI" id="CHEBI:18420"/>
    </ligand>
</feature>
<proteinExistence type="inferred from homology"/>
<dbReference type="GO" id="GO:0098552">
    <property type="term" value="C:side of membrane"/>
    <property type="evidence" value="ECO:0007669"/>
    <property type="project" value="UniProtKB-KW"/>
</dbReference>
<feature type="binding site" evidence="15">
    <location>
        <position position="186"/>
    </location>
    <ligand>
        <name>Mg(2+)</name>
        <dbReference type="ChEBI" id="CHEBI:18420"/>
    </ligand>
</feature>
<sequence length="515" mass="56941">MIPQESICLVWTLLVIATTLAAATVPVSVFPVPNEDREADPDFWFDQGHSGIEQRLRLLQNTRRARQVVFFLGDGMGVSTLTAARIYKGQRLRRTSGEESALAWDTFPHVSLARTYGLDVQTSDSANTATAYLSGVKANFETLGVDSRVKRLQCHSDPTTHLPSIMNWAQEAGMWTGIVTTTRVTDATPAAAYAHSGYRKWQSSVPEGCNAKDIARQLVQSTPGSRFKVIMGGGRSAFLDKELRDDEDRPGERSDGRNLIKDWLDEKKSHSAHVKYIWNRKQLHAVNPNNTDYLLGLFDSDHLPYSFERRSLKTTKPSLPEMTRVALEILQRSPKGFVLLVEGGRIDHAHHTTRAGLALEEMLELDRAVDDALEKFGASGDTMVIVTADHSHTFSFGGLNTPRGKNILGVAGLSDIDQQPLTMMAYGNGPSVAVDRSNLTERETSSMNYTQQAAFPKRLETHGGEDVAVFAIGPWAHLFSGVHDQTYIPHAIAYAACIGQFHDKCHTATPELSRR</sequence>
<dbReference type="InterPro" id="IPR017850">
    <property type="entry name" value="Alkaline_phosphatase_core_sf"/>
</dbReference>
<dbReference type="PANTHER" id="PTHR11596">
    <property type="entry name" value="ALKALINE PHOSPHATASE"/>
    <property type="match status" value="1"/>
</dbReference>
<feature type="binding site" evidence="15">
    <location>
        <position position="390"/>
    </location>
    <ligand>
        <name>Zn(2+)</name>
        <dbReference type="ChEBI" id="CHEBI:29105"/>
        <label>2</label>
    </ligand>
</feature>
<evidence type="ECO:0000256" key="8">
    <source>
        <dbReference type="ARBA" id="ARBA00022801"/>
    </source>
</evidence>
<feature type="active site" description="Phosphoserine intermediate" evidence="14">
    <location>
        <position position="125"/>
    </location>
</feature>